<organism evidence="1">
    <name type="scientific">Bradyrhizobium diazoefficiens</name>
    <dbReference type="NCBI Taxonomy" id="1355477"/>
    <lineage>
        <taxon>Bacteria</taxon>
        <taxon>Pseudomonadati</taxon>
        <taxon>Pseudomonadota</taxon>
        <taxon>Alphaproteobacteria</taxon>
        <taxon>Hyphomicrobiales</taxon>
        <taxon>Nitrobacteraceae</taxon>
        <taxon>Bradyrhizobium</taxon>
    </lineage>
</organism>
<protein>
    <recommendedName>
        <fullName evidence="3">Phospholipase D-like domain-containing protein</fullName>
    </recommendedName>
</protein>
<reference evidence="2" key="2">
    <citation type="submission" date="2020-05" db="EMBL/GenBank/DDBJ databases">
        <title>Complete genome sequence of Bradyrhizobium diazoefficiens XF6 isolated from soybean nodule.</title>
        <authorList>
            <person name="Noda R."/>
            <person name="Kakizaki K."/>
            <person name="Minamisawa K."/>
        </authorList>
    </citation>
    <scope>NUCLEOTIDE SEQUENCE</scope>
    <source>
        <strain evidence="2">XF6</strain>
    </source>
</reference>
<reference evidence="1" key="1">
    <citation type="submission" date="2020-05" db="EMBL/GenBank/DDBJ databases">
        <title>Complete genome sequence of Bradyrhizobium diazoefficiens XF5 isolated from soybean nodule.</title>
        <authorList>
            <person name="Noda R."/>
            <person name="Kakizaki K."/>
            <person name="Minamisawa K."/>
        </authorList>
    </citation>
    <scope>NUCLEOTIDE SEQUENCE</scope>
    <source>
        <strain evidence="1">XF5</strain>
    </source>
</reference>
<evidence type="ECO:0000313" key="2">
    <source>
        <dbReference type="EMBL" id="BCE63885.1"/>
    </source>
</evidence>
<dbReference type="SUPFAM" id="SSF56024">
    <property type="entry name" value="Phospholipase D/nuclease"/>
    <property type="match status" value="1"/>
</dbReference>
<dbReference type="EMBL" id="AP023096">
    <property type="protein sequence ID" value="BCE63885.1"/>
    <property type="molecule type" value="Genomic_DNA"/>
</dbReference>
<gene>
    <name evidence="1" type="ORF">XF5B_26640</name>
    <name evidence="2" type="ORF">XF6B_26840</name>
</gene>
<accession>A0A809ZR72</accession>
<evidence type="ECO:0000313" key="1">
    <source>
        <dbReference type="EMBL" id="BCE55152.1"/>
    </source>
</evidence>
<dbReference type="RefSeq" id="WP_182869723.1">
    <property type="nucleotide sequence ID" value="NZ_AP022638.1"/>
</dbReference>
<sequence>MATLITTNVWNEITAAAKNTQKPSQVAVAYFGSKGPSLLPLLKGSALVADVSIPTVTQGSTSPAALNQLCKAGIDVYSVQYLHAKVFAFETVAFVGSTNASERSDGTLVEAALRTRTASEIRAVRNFVASLCVTKLSASDLKDLESYYKPPKFATPQPIQQQNYSTLLMELTLEQGVDRASQVQPPKSVWESFFGLKHPTATLPTITLVNERTLVPEIRPVVKHHHTYTIEISDADLPRPAILQVRRLGPNKYSYVVHRPADAKFSDIRRIVRTLHNPFWVSGRRWVLV</sequence>
<name>A0A809ZR72_9BRAD</name>
<dbReference type="EMBL" id="AP023095">
    <property type="protein sequence ID" value="BCE55152.1"/>
    <property type="molecule type" value="Genomic_DNA"/>
</dbReference>
<dbReference type="AlphaFoldDB" id="A0A809ZR72"/>
<dbReference type="Gene3D" id="3.30.870.10">
    <property type="entry name" value="Endonuclease Chain A"/>
    <property type="match status" value="1"/>
</dbReference>
<evidence type="ECO:0008006" key="3">
    <source>
        <dbReference type="Google" id="ProtNLM"/>
    </source>
</evidence>
<proteinExistence type="predicted"/>